<keyword evidence="2" id="KW-0812">Transmembrane</keyword>
<dbReference type="PANTHER" id="PTHR32251:SF17">
    <property type="entry name" value="STEROID 5-ALPHA REDUCTASE C-TERMINAL DOMAIN-CONTAINING PROTEIN"/>
    <property type="match status" value="1"/>
</dbReference>
<dbReference type="Gene3D" id="1.20.120.1630">
    <property type="match status" value="1"/>
</dbReference>
<proteinExistence type="predicted"/>
<gene>
    <name evidence="3" type="ORF">PPN31114_02128</name>
</gene>
<keyword evidence="2" id="KW-0472">Membrane</keyword>
<dbReference type="PROSITE" id="PS50244">
    <property type="entry name" value="S5A_REDUCTASE"/>
    <property type="match status" value="1"/>
</dbReference>
<keyword evidence="4" id="KW-1185">Reference proteome</keyword>
<feature type="region of interest" description="Disordered" evidence="1">
    <location>
        <begin position="250"/>
        <end position="281"/>
    </location>
</feature>
<reference evidence="3 4" key="1">
    <citation type="submission" date="2019-08" db="EMBL/GenBank/DDBJ databases">
        <authorList>
            <person name="Peeters C."/>
        </authorList>
    </citation>
    <scope>NUCLEOTIDE SEQUENCE [LARGE SCALE GENOMIC DNA]</scope>
    <source>
        <strain evidence="3 4">LMG 31114</strain>
    </source>
</reference>
<organism evidence="3 4">
    <name type="scientific">Pandoraea pneumonica</name>
    <dbReference type="NCBI Taxonomy" id="2508299"/>
    <lineage>
        <taxon>Bacteria</taxon>
        <taxon>Pseudomonadati</taxon>
        <taxon>Pseudomonadota</taxon>
        <taxon>Betaproteobacteria</taxon>
        <taxon>Burkholderiales</taxon>
        <taxon>Burkholderiaceae</taxon>
        <taxon>Pandoraea</taxon>
    </lineage>
</organism>
<dbReference type="Pfam" id="PF06966">
    <property type="entry name" value="DUF1295"/>
    <property type="match status" value="1"/>
</dbReference>
<dbReference type="Proteomes" id="UP000366945">
    <property type="component" value="Unassembled WGS sequence"/>
</dbReference>
<dbReference type="EMBL" id="CABPSK010000002">
    <property type="protein sequence ID" value="VVE01177.1"/>
    <property type="molecule type" value="Genomic_DNA"/>
</dbReference>
<dbReference type="RefSeq" id="WP_174987915.1">
    <property type="nucleotide sequence ID" value="NZ_CABPSK010000002.1"/>
</dbReference>
<dbReference type="PANTHER" id="PTHR32251">
    <property type="entry name" value="3-OXO-5-ALPHA-STEROID 4-DEHYDROGENASE"/>
    <property type="match status" value="1"/>
</dbReference>
<dbReference type="AlphaFoldDB" id="A0A5E4UMP1"/>
<keyword evidence="2" id="KW-1133">Transmembrane helix</keyword>
<dbReference type="InterPro" id="IPR010721">
    <property type="entry name" value="UstE-like"/>
</dbReference>
<feature type="transmembrane region" description="Helical" evidence="2">
    <location>
        <begin position="34"/>
        <end position="52"/>
    </location>
</feature>
<evidence type="ECO:0000256" key="2">
    <source>
        <dbReference type="SAM" id="Phobius"/>
    </source>
</evidence>
<feature type="compositionally biased region" description="Pro residues" evidence="1">
    <location>
        <begin position="263"/>
        <end position="275"/>
    </location>
</feature>
<feature type="transmembrane region" description="Helical" evidence="2">
    <location>
        <begin position="104"/>
        <end position="124"/>
    </location>
</feature>
<dbReference type="GO" id="GO:0016020">
    <property type="term" value="C:membrane"/>
    <property type="evidence" value="ECO:0007669"/>
    <property type="project" value="TreeGrafter"/>
</dbReference>
<accession>A0A5E4UMP1</accession>
<evidence type="ECO:0000256" key="1">
    <source>
        <dbReference type="SAM" id="MobiDB-lite"/>
    </source>
</evidence>
<evidence type="ECO:0000313" key="3">
    <source>
        <dbReference type="EMBL" id="VVE01177.1"/>
    </source>
</evidence>
<name>A0A5E4UMP1_9BURK</name>
<evidence type="ECO:0000313" key="4">
    <source>
        <dbReference type="Proteomes" id="UP000366945"/>
    </source>
</evidence>
<sequence>MLFAVALAYAGLIAAFSAAWLRQLRTRNAGMVDPVWAASLAGVAVLAAALGTGATVNRVFVALAGGLWGLRLALHLWQRNHGKPEDPRYRQFREQWGDAANRNMFWFFQLQAAISMALSIAFFLPAFQAEAPSRIALIAAAAIWLIALTGEASADRQLRRFVADPAHRGQVCQSGWWRYSRHPNYFFECVHWCAYAVLSLGMPWGWLTLVPPVLMAVLLLKISGVPMLEARLVKTRPGYGEYMRTTSALVPWPPKAPRRNITPSPPSPPAPPAPPTSGSRS</sequence>
<protein>
    <submittedName>
        <fullName evidence="3">Membrane protein</fullName>
    </submittedName>
</protein>
<dbReference type="GeneID" id="300404164"/>
<feature type="transmembrane region" description="Helical" evidence="2">
    <location>
        <begin position="204"/>
        <end position="222"/>
    </location>
</feature>
<feature type="transmembrane region" description="Helical" evidence="2">
    <location>
        <begin position="136"/>
        <end position="154"/>
    </location>
</feature>